<dbReference type="InterPro" id="IPR050248">
    <property type="entry name" value="Polysacc_deacetylase_ArnD"/>
</dbReference>
<evidence type="ECO:0000313" key="2">
    <source>
        <dbReference type="EMBL" id="MYM20142.1"/>
    </source>
</evidence>
<reference evidence="2 3" key="1">
    <citation type="submission" date="2020-01" db="EMBL/GenBank/DDBJ databases">
        <authorList>
            <person name="Deng T."/>
        </authorList>
    </citation>
    <scope>NUCLEOTIDE SEQUENCE [LARGE SCALE GENOMIC DNA]</scope>
    <source>
        <strain evidence="2 3">5221</strain>
    </source>
</reference>
<dbReference type="Gene3D" id="3.20.20.370">
    <property type="entry name" value="Glycoside hydrolase/deacetylase"/>
    <property type="match status" value="1"/>
</dbReference>
<sequence length="255" mass="28779">MRRTAVPGRIRTARRPPLSRGFWAAAAAAALVVVLAAVTATPVSRSRDFSLMGETISHLDTQDKVVALTFDDGPDDAWRQILPMLADRGVRVTFFLNGMYMRSHPEVTPRLITAGHQIGNHTWSHRHMLAMTQGQIAQEIVSTDELIRRAGYRGRIAFRPPYGQKLVALPFYLATHNRLSVLWNSEPEDFHHKGQTVDQMVDAALHQIRPGSIIVMHPWFDRWKTRAAAARVIDELQARGYRFATVNELTQLRDG</sequence>
<evidence type="ECO:0000313" key="3">
    <source>
        <dbReference type="Proteomes" id="UP000469215"/>
    </source>
</evidence>
<proteinExistence type="predicted"/>
<dbReference type="EMBL" id="WWEQ01000037">
    <property type="protein sequence ID" value="MYM20142.1"/>
    <property type="molecule type" value="Genomic_DNA"/>
</dbReference>
<dbReference type="PROSITE" id="PS51677">
    <property type="entry name" value="NODB"/>
    <property type="match status" value="1"/>
</dbReference>
<dbReference type="GO" id="GO:0016810">
    <property type="term" value="F:hydrolase activity, acting on carbon-nitrogen (but not peptide) bonds"/>
    <property type="evidence" value="ECO:0007669"/>
    <property type="project" value="InterPro"/>
</dbReference>
<dbReference type="AlphaFoldDB" id="A0A6N9H9G6"/>
<comment type="caution">
    <text evidence="2">The sequence shown here is derived from an EMBL/GenBank/DDBJ whole genome shotgun (WGS) entry which is preliminary data.</text>
</comment>
<keyword evidence="3" id="KW-1185">Reference proteome</keyword>
<protein>
    <submittedName>
        <fullName evidence="2">Polysaccharide deacetylase family protein</fullName>
    </submittedName>
</protein>
<dbReference type="InterPro" id="IPR002509">
    <property type="entry name" value="NODB_dom"/>
</dbReference>
<dbReference type="Proteomes" id="UP000469215">
    <property type="component" value="Unassembled WGS sequence"/>
</dbReference>
<dbReference type="PANTHER" id="PTHR10587:SF125">
    <property type="entry name" value="POLYSACCHARIDE DEACETYLASE YHEN-RELATED"/>
    <property type="match status" value="1"/>
</dbReference>
<dbReference type="RefSeq" id="WP_160953564.1">
    <property type="nucleotide sequence ID" value="NZ_WWEQ01000037.1"/>
</dbReference>
<dbReference type="InterPro" id="IPR011330">
    <property type="entry name" value="Glyco_hydro/deAcase_b/a-brl"/>
</dbReference>
<accession>A0A6N9H9G6</accession>
<organism evidence="2 3">
    <name type="scientific">Brevibacterium rongguiense</name>
    <dbReference type="NCBI Taxonomy" id="2695267"/>
    <lineage>
        <taxon>Bacteria</taxon>
        <taxon>Bacillati</taxon>
        <taxon>Actinomycetota</taxon>
        <taxon>Actinomycetes</taxon>
        <taxon>Micrococcales</taxon>
        <taxon>Brevibacteriaceae</taxon>
        <taxon>Brevibacterium</taxon>
    </lineage>
</organism>
<evidence type="ECO:0000259" key="1">
    <source>
        <dbReference type="PROSITE" id="PS51677"/>
    </source>
</evidence>
<dbReference type="Pfam" id="PF01522">
    <property type="entry name" value="Polysacc_deac_1"/>
    <property type="match status" value="1"/>
</dbReference>
<feature type="domain" description="NodB homology" evidence="1">
    <location>
        <begin position="64"/>
        <end position="244"/>
    </location>
</feature>
<dbReference type="PANTHER" id="PTHR10587">
    <property type="entry name" value="GLYCOSYL TRANSFERASE-RELATED"/>
    <property type="match status" value="1"/>
</dbReference>
<gene>
    <name evidence="2" type="ORF">GSY69_09220</name>
</gene>
<dbReference type="GO" id="GO:0005975">
    <property type="term" value="P:carbohydrate metabolic process"/>
    <property type="evidence" value="ECO:0007669"/>
    <property type="project" value="InterPro"/>
</dbReference>
<dbReference type="SUPFAM" id="SSF88713">
    <property type="entry name" value="Glycoside hydrolase/deacetylase"/>
    <property type="match status" value="1"/>
</dbReference>
<name>A0A6N9H9G6_9MICO</name>